<feature type="compositionally biased region" description="Low complexity" evidence="1">
    <location>
        <begin position="1"/>
        <end position="11"/>
    </location>
</feature>
<dbReference type="PANTHER" id="PTHR45036:SF1">
    <property type="entry name" value="METHYLTRANSFERASE LIKE 7A"/>
    <property type="match status" value="1"/>
</dbReference>
<organism evidence="3 4">
    <name type="scientific">Chloropicon roscoffensis</name>
    <dbReference type="NCBI Taxonomy" id="1461544"/>
    <lineage>
        <taxon>Eukaryota</taxon>
        <taxon>Viridiplantae</taxon>
        <taxon>Chlorophyta</taxon>
        <taxon>Chloropicophyceae</taxon>
        <taxon>Chloropicales</taxon>
        <taxon>Chloropicaceae</taxon>
        <taxon>Chloropicon</taxon>
    </lineage>
</organism>
<proteinExistence type="predicted"/>
<dbReference type="Pfam" id="PF08241">
    <property type="entry name" value="Methyltransf_11"/>
    <property type="match status" value="1"/>
</dbReference>
<keyword evidence="3" id="KW-0808">Transferase</keyword>
<protein>
    <submittedName>
        <fullName evidence="3">Methyltransferase</fullName>
    </submittedName>
</protein>
<dbReference type="SUPFAM" id="SSF53335">
    <property type="entry name" value="S-adenosyl-L-methionine-dependent methyltransferases"/>
    <property type="match status" value="1"/>
</dbReference>
<name>A0AAX4PJT8_9CHLO</name>
<feature type="region of interest" description="Disordered" evidence="1">
    <location>
        <begin position="1"/>
        <end position="61"/>
    </location>
</feature>
<dbReference type="EMBL" id="CP151515">
    <property type="protein sequence ID" value="WZN66580.1"/>
    <property type="molecule type" value="Genomic_DNA"/>
</dbReference>
<dbReference type="Gene3D" id="3.40.50.150">
    <property type="entry name" value="Vaccinia Virus protein VP39"/>
    <property type="match status" value="1"/>
</dbReference>
<reference evidence="3 4" key="1">
    <citation type="submission" date="2024-03" db="EMBL/GenBank/DDBJ databases">
        <title>Complete genome sequence of the green alga Chloropicon roscoffensis RCC1871.</title>
        <authorList>
            <person name="Lemieux C."/>
            <person name="Pombert J.-F."/>
            <person name="Otis C."/>
            <person name="Turmel M."/>
        </authorList>
    </citation>
    <scope>NUCLEOTIDE SEQUENCE [LARGE SCALE GENOMIC DNA]</scope>
    <source>
        <strain evidence="3 4">RCC1871</strain>
    </source>
</reference>
<dbReference type="InterPro" id="IPR013216">
    <property type="entry name" value="Methyltransf_11"/>
</dbReference>
<accession>A0AAX4PJT8</accession>
<evidence type="ECO:0000313" key="4">
    <source>
        <dbReference type="Proteomes" id="UP001472866"/>
    </source>
</evidence>
<evidence type="ECO:0000259" key="2">
    <source>
        <dbReference type="Pfam" id="PF08241"/>
    </source>
</evidence>
<dbReference type="GO" id="GO:0008757">
    <property type="term" value="F:S-adenosylmethionine-dependent methyltransferase activity"/>
    <property type="evidence" value="ECO:0007669"/>
    <property type="project" value="InterPro"/>
</dbReference>
<gene>
    <name evidence="3" type="ORF">HKI87_15g81470</name>
</gene>
<dbReference type="CDD" id="cd02440">
    <property type="entry name" value="AdoMet_MTases"/>
    <property type="match status" value="1"/>
</dbReference>
<sequence>MEVRGTRTTTRTWRRARGRTADRPNRKRRGPPFPSRARRRHDDDAPADPGHTPDVANNNTKRRRSMLLGSGLAFTCPCCGSGGRSERTGGRLYDRYLASALSQDAMASYEKSIEPMKRRLFGGLAGSPNEELTIVELGVGAAPNARYYCDARRGKGDCIVAVDKNQELLNSAASEFDSRGVEKLELLEADVADTGLPSAFADAVVGTLLLCSVRSQDQVLREIRRILKPGGKYYFVEHVAAPSGTPLRTAQDLLSPLQRVVAGGCNLNRNTEVSIAAAFEDGDVTSYRYDVLPGEILFDNGFSLKSEGDGLGLLAPHISGEATAGRCVLTRCLAEAKV</sequence>
<keyword evidence="3" id="KW-0489">Methyltransferase</keyword>
<feature type="domain" description="Methyltransferase type 11" evidence="2">
    <location>
        <begin position="136"/>
        <end position="235"/>
    </location>
</feature>
<dbReference type="AlphaFoldDB" id="A0AAX4PJT8"/>
<keyword evidence="4" id="KW-1185">Reference proteome</keyword>
<evidence type="ECO:0000313" key="3">
    <source>
        <dbReference type="EMBL" id="WZN66580.1"/>
    </source>
</evidence>
<dbReference type="InterPro" id="IPR029063">
    <property type="entry name" value="SAM-dependent_MTases_sf"/>
</dbReference>
<evidence type="ECO:0000256" key="1">
    <source>
        <dbReference type="SAM" id="MobiDB-lite"/>
    </source>
</evidence>
<dbReference type="Proteomes" id="UP001472866">
    <property type="component" value="Chromosome 15"/>
</dbReference>
<dbReference type="InterPro" id="IPR052356">
    <property type="entry name" value="Thiol_S-MT"/>
</dbReference>
<dbReference type="GO" id="GO:0032259">
    <property type="term" value="P:methylation"/>
    <property type="evidence" value="ECO:0007669"/>
    <property type="project" value="UniProtKB-KW"/>
</dbReference>
<dbReference type="PANTHER" id="PTHR45036">
    <property type="entry name" value="METHYLTRANSFERASE LIKE 7B"/>
    <property type="match status" value="1"/>
</dbReference>